<dbReference type="GO" id="GO:0006281">
    <property type="term" value="P:DNA repair"/>
    <property type="evidence" value="ECO:0007669"/>
    <property type="project" value="UniProtKB-KW"/>
</dbReference>
<reference evidence="9 10" key="1">
    <citation type="submission" date="2016-10" db="EMBL/GenBank/DDBJ databases">
        <authorList>
            <person name="de Groot N.N."/>
        </authorList>
    </citation>
    <scope>NUCLEOTIDE SEQUENCE [LARGE SCALE GENOMIC DNA]</scope>
    <source>
        <strain evidence="9 10">DSM 23126</strain>
    </source>
</reference>
<dbReference type="EMBL" id="FNNC01000006">
    <property type="protein sequence ID" value="SDW88362.1"/>
    <property type="molecule type" value="Genomic_DNA"/>
</dbReference>
<evidence type="ECO:0000256" key="2">
    <source>
        <dbReference type="ARBA" id="ARBA00022763"/>
    </source>
</evidence>
<keyword evidence="5" id="KW-0067">ATP-binding</keyword>
<name>A0A1H2X640_9BACI</name>
<proteinExistence type="predicted"/>
<dbReference type="OrthoDB" id="9768303at2"/>
<evidence type="ECO:0000256" key="4">
    <source>
        <dbReference type="ARBA" id="ARBA00022806"/>
    </source>
</evidence>
<keyword evidence="4" id="KW-0347">Helicase</keyword>
<dbReference type="AlphaFoldDB" id="A0A1H2X640"/>
<keyword evidence="10" id="KW-1185">Reference proteome</keyword>
<accession>A0A1H2X640</accession>
<evidence type="ECO:0000256" key="1">
    <source>
        <dbReference type="ARBA" id="ARBA00022741"/>
    </source>
</evidence>
<gene>
    <name evidence="9" type="ORF">SAMN05421781_2672</name>
</gene>
<keyword evidence="7" id="KW-0234">DNA repair</keyword>
<dbReference type="GO" id="GO:0016787">
    <property type="term" value="F:hydrolase activity"/>
    <property type="evidence" value="ECO:0007669"/>
    <property type="project" value="UniProtKB-KW"/>
</dbReference>
<dbReference type="GO" id="GO:0003677">
    <property type="term" value="F:DNA binding"/>
    <property type="evidence" value="ECO:0007669"/>
    <property type="project" value="UniProtKB-KW"/>
</dbReference>
<evidence type="ECO:0000256" key="6">
    <source>
        <dbReference type="ARBA" id="ARBA00023125"/>
    </source>
</evidence>
<sequence>MFTIRDYPEFSWSLSRHKTLLQCERQYAHQYYSSHNGWLRNADPFPRHVYRLKNLTNLEMLFGSIVHDLVEETLKKYLNDGHLPTKDTLKETIRTRLNEGFIDSTQNAEQWRKKPKHTTMLHEIYYGEEKKLPTEKIKKIQDRLVAVVEHILTCDTVLELSSDRPTYYLESEELRTMSLENTKVFAVLDFLYKDEENNKWVIVDWKTGLQTEEDPYQLALYAQYVLDYYPEAALEDIVVRNEYLLEGTSVEHKLDHSTLQEVRELLVQSVERMAGFLEDKEANKPLPLEYFKKTTNTFACKRCNFYELCFPQQ</sequence>
<evidence type="ECO:0000259" key="8">
    <source>
        <dbReference type="Pfam" id="PF12705"/>
    </source>
</evidence>
<evidence type="ECO:0000256" key="7">
    <source>
        <dbReference type="ARBA" id="ARBA00023204"/>
    </source>
</evidence>
<dbReference type="Gene3D" id="3.90.320.10">
    <property type="match status" value="1"/>
</dbReference>
<protein>
    <submittedName>
        <fullName evidence="9">PD-(D/E)XK nuclease superfamily protein</fullName>
    </submittedName>
</protein>
<evidence type="ECO:0000256" key="3">
    <source>
        <dbReference type="ARBA" id="ARBA00022801"/>
    </source>
</evidence>
<dbReference type="STRING" id="1122204.SAMN05421781_2672"/>
<keyword evidence="2" id="KW-0227">DNA damage</keyword>
<dbReference type="Pfam" id="PF12705">
    <property type="entry name" value="PDDEXK_1"/>
    <property type="match status" value="1"/>
</dbReference>
<dbReference type="RefSeq" id="WP_091616074.1">
    <property type="nucleotide sequence ID" value="NZ_FNNC01000006.1"/>
</dbReference>
<feature type="domain" description="PD-(D/E)XK endonuclease-like" evidence="8">
    <location>
        <begin position="11"/>
        <end position="309"/>
    </location>
</feature>
<keyword evidence="6" id="KW-0238">DNA-binding</keyword>
<evidence type="ECO:0000313" key="9">
    <source>
        <dbReference type="EMBL" id="SDW88362.1"/>
    </source>
</evidence>
<dbReference type="InterPro" id="IPR038726">
    <property type="entry name" value="PDDEXK_AddAB-type"/>
</dbReference>
<organism evidence="9 10">
    <name type="scientific">Marinococcus luteus</name>
    <dbReference type="NCBI Taxonomy" id="1122204"/>
    <lineage>
        <taxon>Bacteria</taxon>
        <taxon>Bacillati</taxon>
        <taxon>Bacillota</taxon>
        <taxon>Bacilli</taxon>
        <taxon>Bacillales</taxon>
        <taxon>Bacillaceae</taxon>
        <taxon>Marinococcus</taxon>
    </lineage>
</organism>
<dbReference type="GO" id="GO:0005524">
    <property type="term" value="F:ATP binding"/>
    <property type="evidence" value="ECO:0007669"/>
    <property type="project" value="UniProtKB-KW"/>
</dbReference>
<keyword evidence="1" id="KW-0547">Nucleotide-binding</keyword>
<dbReference type="Proteomes" id="UP000199488">
    <property type="component" value="Unassembled WGS sequence"/>
</dbReference>
<dbReference type="GO" id="GO:0004386">
    <property type="term" value="F:helicase activity"/>
    <property type="evidence" value="ECO:0007669"/>
    <property type="project" value="UniProtKB-KW"/>
</dbReference>
<keyword evidence="3" id="KW-0378">Hydrolase</keyword>
<dbReference type="InterPro" id="IPR011604">
    <property type="entry name" value="PDDEXK-like_dom_sf"/>
</dbReference>
<evidence type="ECO:0000256" key="5">
    <source>
        <dbReference type="ARBA" id="ARBA00022840"/>
    </source>
</evidence>
<evidence type="ECO:0000313" key="10">
    <source>
        <dbReference type="Proteomes" id="UP000199488"/>
    </source>
</evidence>